<dbReference type="AlphaFoldDB" id="A0AAV8ZFQ8"/>
<keyword evidence="2" id="KW-1185">Reference proteome</keyword>
<name>A0AAV8ZFQ8_9CUCU</name>
<gene>
    <name evidence="1" type="ORF">NQ318_000940</name>
</gene>
<proteinExistence type="predicted"/>
<comment type="caution">
    <text evidence="1">The sequence shown here is derived from an EMBL/GenBank/DDBJ whole genome shotgun (WGS) entry which is preliminary data.</text>
</comment>
<reference evidence="1" key="1">
    <citation type="journal article" date="2023" name="Insect Mol. Biol.">
        <title>Genome sequencing provides insights into the evolution of gene families encoding plant cell wall-degrading enzymes in longhorned beetles.</title>
        <authorList>
            <person name="Shin N.R."/>
            <person name="Okamura Y."/>
            <person name="Kirsch R."/>
            <person name="Pauchet Y."/>
        </authorList>
    </citation>
    <scope>NUCLEOTIDE SEQUENCE</scope>
    <source>
        <strain evidence="1">AMC_N1</strain>
    </source>
</reference>
<dbReference type="EMBL" id="JAPWTK010000002">
    <property type="protein sequence ID" value="KAJ8962548.1"/>
    <property type="molecule type" value="Genomic_DNA"/>
</dbReference>
<organism evidence="1 2">
    <name type="scientific">Aromia moschata</name>
    <dbReference type="NCBI Taxonomy" id="1265417"/>
    <lineage>
        <taxon>Eukaryota</taxon>
        <taxon>Metazoa</taxon>
        <taxon>Ecdysozoa</taxon>
        <taxon>Arthropoda</taxon>
        <taxon>Hexapoda</taxon>
        <taxon>Insecta</taxon>
        <taxon>Pterygota</taxon>
        <taxon>Neoptera</taxon>
        <taxon>Endopterygota</taxon>
        <taxon>Coleoptera</taxon>
        <taxon>Polyphaga</taxon>
        <taxon>Cucujiformia</taxon>
        <taxon>Chrysomeloidea</taxon>
        <taxon>Cerambycidae</taxon>
        <taxon>Cerambycinae</taxon>
        <taxon>Callichromatini</taxon>
        <taxon>Aromia</taxon>
    </lineage>
</organism>
<dbReference type="Proteomes" id="UP001162162">
    <property type="component" value="Unassembled WGS sequence"/>
</dbReference>
<evidence type="ECO:0000313" key="2">
    <source>
        <dbReference type="Proteomes" id="UP001162162"/>
    </source>
</evidence>
<protein>
    <submittedName>
        <fullName evidence="1">Uncharacterized protein</fullName>
    </submittedName>
</protein>
<accession>A0AAV8ZFQ8</accession>
<evidence type="ECO:0000313" key="1">
    <source>
        <dbReference type="EMBL" id="KAJ8962548.1"/>
    </source>
</evidence>
<sequence length="225" mass="25936">MYSVCFTKHEPDVFILKTACYAQLWVIYRQPQGPPTFMSGSRQVEKLLNARREDSLTLLLAGVFEKLEVGKLCKTEFYRHHHPLVITPGINVIRLNKRANQVGKYYLGQVAIHIKISTWSPRPRAPGCRWRLRRKAPTLKLYKRAAPLLSGIEQIMNLILTVGSYTIEPSPGFALCLKNAYKQSNTNMEVLPETDLKLALIRFITRVRKVCYNAERRYTTMIIKV</sequence>